<dbReference type="GO" id="GO:0032259">
    <property type="term" value="P:methylation"/>
    <property type="evidence" value="ECO:0007669"/>
    <property type="project" value="UniProtKB-KW"/>
</dbReference>
<comment type="caution">
    <text evidence="3">The sequence shown here is derived from an EMBL/GenBank/DDBJ whole genome shotgun (WGS) entry which is preliminary data.</text>
</comment>
<dbReference type="PANTHER" id="PTHR43591:SF31">
    <property type="entry name" value="LAEA-LIKE, PUTATIVE (AFU_ORTHOLOGUE AFUA_8G01930)-RELATED"/>
    <property type="match status" value="1"/>
</dbReference>
<dbReference type="AlphaFoldDB" id="A0A9P9AML5"/>
<dbReference type="Proteomes" id="UP000777438">
    <property type="component" value="Unassembled WGS sequence"/>
</dbReference>
<dbReference type="GO" id="GO:0008168">
    <property type="term" value="F:methyltransferase activity"/>
    <property type="evidence" value="ECO:0007669"/>
    <property type="project" value="UniProtKB-KW"/>
</dbReference>
<gene>
    <name evidence="3" type="ORF">B0T10DRAFT_408897</name>
</gene>
<evidence type="ECO:0000256" key="1">
    <source>
        <dbReference type="ARBA" id="ARBA00038158"/>
    </source>
</evidence>
<dbReference type="Gene3D" id="3.40.50.150">
    <property type="entry name" value="Vaccinia Virus protein VP39"/>
    <property type="match status" value="1"/>
</dbReference>
<dbReference type="SUPFAM" id="SSF53335">
    <property type="entry name" value="S-adenosyl-L-methionine-dependent methyltransferases"/>
    <property type="match status" value="1"/>
</dbReference>
<evidence type="ECO:0000313" key="3">
    <source>
        <dbReference type="EMBL" id="KAH6885243.1"/>
    </source>
</evidence>
<dbReference type="PANTHER" id="PTHR43591">
    <property type="entry name" value="METHYLTRANSFERASE"/>
    <property type="match status" value="1"/>
</dbReference>
<evidence type="ECO:0000256" key="2">
    <source>
        <dbReference type="SAM" id="MobiDB-lite"/>
    </source>
</evidence>
<dbReference type="EMBL" id="JAGPYM010000018">
    <property type="protein sequence ID" value="KAH6885243.1"/>
    <property type="molecule type" value="Genomic_DNA"/>
</dbReference>
<dbReference type="CDD" id="cd02440">
    <property type="entry name" value="AdoMet_MTases"/>
    <property type="match status" value="1"/>
</dbReference>
<feature type="compositionally biased region" description="Acidic residues" evidence="2">
    <location>
        <begin position="1"/>
        <end position="10"/>
    </location>
</feature>
<feature type="compositionally biased region" description="Polar residues" evidence="2">
    <location>
        <begin position="13"/>
        <end position="23"/>
    </location>
</feature>
<proteinExistence type="inferred from homology"/>
<keyword evidence="3" id="KW-0489">Methyltransferase</keyword>
<protein>
    <submittedName>
        <fullName evidence="3">S-adenosyl-L-methionine-dependent methyltransferase</fullName>
    </submittedName>
</protein>
<comment type="similarity">
    <text evidence="1">Belongs to the methyltransferase superfamily. LaeA methyltransferase family.</text>
</comment>
<reference evidence="3 4" key="1">
    <citation type="journal article" date="2021" name="Nat. Commun.">
        <title>Genetic determinants of endophytism in the Arabidopsis root mycobiome.</title>
        <authorList>
            <person name="Mesny F."/>
            <person name="Miyauchi S."/>
            <person name="Thiergart T."/>
            <person name="Pickel B."/>
            <person name="Atanasova L."/>
            <person name="Karlsson M."/>
            <person name="Huettel B."/>
            <person name="Barry K.W."/>
            <person name="Haridas S."/>
            <person name="Chen C."/>
            <person name="Bauer D."/>
            <person name="Andreopoulos W."/>
            <person name="Pangilinan J."/>
            <person name="LaButti K."/>
            <person name="Riley R."/>
            <person name="Lipzen A."/>
            <person name="Clum A."/>
            <person name="Drula E."/>
            <person name="Henrissat B."/>
            <person name="Kohler A."/>
            <person name="Grigoriev I.V."/>
            <person name="Martin F.M."/>
            <person name="Hacquard S."/>
        </authorList>
    </citation>
    <scope>NUCLEOTIDE SEQUENCE [LARGE SCALE GENOMIC DNA]</scope>
    <source>
        <strain evidence="3 4">MPI-CAGE-CH-0241</strain>
    </source>
</reference>
<name>A0A9P9AML5_9HYPO</name>
<organism evidence="3 4">
    <name type="scientific">Thelonectria olida</name>
    <dbReference type="NCBI Taxonomy" id="1576542"/>
    <lineage>
        <taxon>Eukaryota</taxon>
        <taxon>Fungi</taxon>
        <taxon>Dikarya</taxon>
        <taxon>Ascomycota</taxon>
        <taxon>Pezizomycotina</taxon>
        <taxon>Sordariomycetes</taxon>
        <taxon>Hypocreomycetidae</taxon>
        <taxon>Hypocreales</taxon>
        <taxon>Nectriaceae</taxon>
        <taxon>Thelonectria</taxon>
    </lineage>
</organism>
<accession>A0A9P9AML5</accession>
<dbReference type="InterPro" id="IPR029063">
    <property type="entry name" value="SAM-dependent_MTases_sf"/>
</dbReference>
<dbReference type="OrthoDB" id="2013972at2759"/>
<keyword evidence="4" id="KW-1185">Reference proteome</keyword>
<dbReference type="Pfam" id="PF13489">
    <property type="entry name" value="Methyltransf_23"/>
    <property type="match status" value="1"/>
</dbReference>
<feature type="region of interest" description="Disordered" evidence="2">
    <location>
        <begin position="1"/>
        <end position="24"/>
    </location>
</feature>
<keyword evidence="3" id="KW-0808">Transferase</keyword>
<sequence>MSPAEDDGVDLSDTCSNYSSVSEDSLPPIHAYSHRYHGSGLLMTPNDDSEALRMSLQHQLFQLCLDGGLVDAKLPLDNHTPENPLQVLDVGTGSGIWACDMAQKYPQVNILGVDLTSALLPSDVPTNVTFEIADVNDPWPPRAYDFIHMRNLVGGGVRDWKALLSKAFDHLKPGGQLEFTEIRPRFFDVDPEQADLPGLLADQQPEIGSSCLEYEMAYASMCMKMGLDFDPVPRVPGYLTDVGAESIRERVDWLPVKSWGNDPISREKGDILARMIECGLENWTLMLFGTCGWEEKDTRALLDRVKQEVQDPGLRSNVQVTFITARKPTAALDTTAEPTTETIFGTLTG</sequence>
<evidence type="ECO:0000313" key="4">
    <source>
        <dbReference type="Proteomes" id="UP000777438"/>
    </source>
</evidence>